<dbReference type="AlphaFoldDB" id="A0A9K3CQH9"/>
<dbReference type="Pfam" id="PF00480">
    <property type="entry name" value="ROK"/>
    <property type="match status" value="1"/>
</dbReference>
<organism evidence="1 2">
    <name type="scientific">Kipferlia bialata</name>
    <dbReference type="NCBI Taxonomy" id="797122"/>
    <lineage>
        <taxon>Eukaryota</taxon>
        <taxon>Metamonada</taxon>
        <taxon>Carpediemonas-like organisms</taxon>
        <taxon>Kipferlia</taxon>
    </lineage>
</organism>
<protein>
    <submittedName>
        <fullName evidence="1">ROK family protein</fullName>
    </submittedName>
</protein>
<dbReference type="InterPro" id="IPR043129">
    <property type="entry name" value="ATPase_NBD"/>
</dbReference>
<dbReference type="PANTHER" id="PTHR18964:SF149">
    <property type="entry name" value="BIFUNCTIONAL UDP-N-ACETYLGLUCOSAMINE 2-EPIMERASE_N-ACETYLMANNOSAMINE KINASE"/>
    <property type="match status" value="1"/>
</dbReference>
<name>A0A9K3CQH9_9EUKA</name>
<reference evidence="1 2" key="1">
    <citation type="journal article" date="2018" name="PLoS ONE">
        <title>The draft genome of Kipferlia bialata reveals reductive genome evolution in fornicate parasites.</title>
        <authorList>
            <person name="Tanifuji G."/>
            <person name="Takabayashi S."/>
            <person name="Kume K."/>
            <person name="Takagi M."/>
            <person name="Nakayama T."/>
            <person name="Kamikawa R."/>
            <person name="Inagaki Y."/>
            <person name="Hashimoto T."/>
        </authorList>
    </citation>
    <scope>NUCLEOTIDE SEQUENCE [LARGE SCALE GENOMIC DNA]</scope>
    <source>
        <strain evidence="1">NY0173</strain>
    </source>
</reference>
<accession>A0A9K3CQH9</accession>
<dbReference type="SUPFAM" id="SSF53067">
    <property type="entry name" value="Actin-like ATPase domain"/>
    <property type="match status" value="1"/>
</dbReference>
<dbReference type="Gene3D" id="3.30.420.40">
    <property type="match status" value="2"/>
</dbReference>
<proteinExistence type="predicted"/>
<comment type="caution">
    <text evidence="1">The sequence shown here is derived from an EMBL/GenBank/DDBJ whole genome shotgun (WGS) entry which is preliminary data.</text>
</comment>
<dbReference type="PANTHER" id="PTHR18964">
    <property type="entry name" value="ROK (REPRESSOR, ORF, KINASE) FAMILY"/>
    <property type="match status" value="1"/>
</dbReference>
<sequence>MRRPLGIRHDITHQCLTSLCVPSGLPQYIQHLLPKYPDHPLNNSTLPPKEQAFSLRGLAQKGDAMATEIFDLQAKALGVHVANLAMALDPAYFVLGGGLMDPESTSDEFRARYLDNIKAAAEPYLFPKQRECMEIVPATLGELSQAIGAALVAMYSEQ</sequence>
<dbReference type="EMBL" id="BDIP01000271">
    <property type="protein sequence ID" value="GIQ80927.1"/>
    <property type="molecule type" value="Genomic_DNA"/>
</dbReference>
<keyword evidence="2" id="KW-1185">Reference proteome</keyword>
<gene>
    <name evidence="1" type="ORF">KIPB_001807</name>
</gene>
<evidence type="ECO:0000313" key="2">
    <source>
        <dbReference type="Proteomes" id="UP000265618"/>
    </source>
</evidence>
<evidence type="ECO:0000313" key="1">
    <source>
        <dbReference type="EMBL" id="GIQ80927.1"/>
    </source>
</evidence>
<dbReference type="InterPro" id="IPR000600">
    <property type="entry name" value="ROK"/>
</dbReference>
<dbReference type="Proteomes" id="UP000265618">
    <property type="component" value="Unassembled WGS sequence"/>
</dbReference>